<evidence type="ECO:0000313" key="3">
    <source>
        <dbReference type="Proteomes" id="UP001234581"/>
    </source>
</evidence>
<keyword evidence="3" id="KW-1185">Reference proteome</keyword>
<dbReference type="EMBL" id="JARTCD010000019">
    <property type="protein sequence ID" value="KAJ8659232.1"/>
    <property type="molecule type" value="Genomic_DNA"/>
</dbReference>
<evidence type="ECO:0000256" key="1">
    <source>
        <dbReference type="SAM" id="SignalP"/>
    </source>
</evidence>
<keyword evidence="1" id="KW-0732">Signal</keyword>
<accession>A0AAD7V569</accession>
<protein>
    <submittedName>
        <fullName evidence="2">Uncharacterized protein</fullName>
    </submittedName>
</protein>
<feature type="signal peptide" evidence="1">
    <location>
        <begin position="1"/>
        <end position="22"/>
    </location>
</feature>
<dbReference type="AlphaFoldDB" id="A0AAD7V569"/>
<reference evidence="2 3" key="1">
    <citation type="submission" date="2023-03" db="EMBL/GenBank/DDBJ databases">
        <title>Genome sequence of Lichtheimia ornata CBS 291.66.</title>
        <authorList>
            <person name="Mohabir J.T."/>
            <person name="Shea T.P."/>
            <person name="Kurbessoian T."/>
            <person name="Berby B."/>
            <person name="Fontaine J."/>
            <person name="Livny J."/>
            <person name="Gnirke A."/>
            <person name="Stajich J.E."/>
            <person name="Cuomo C.A."/>
        </authorList>
    </citation>
    <scope>NUCLEOTIDE SEQUENCE [LARGE SCALE GENOMIC DNA]</scope>
    <source>
        <strain evidence="2">CBS 291.66</strain>
    </source>
</reference>
<evidence type="ECO:0000313" key="2">
    <source>
        <dbReference type="EMBL" id="KAJ8659232.1"/>
    </source>
</evidence>
<feature type="chain" id="PRO_5041948745" evidence="1">
    <location>
        <begin position="23"/>
        <end position="76"/>
    </location>
</feature>
<dbReference type="RefSeq" id="XP_058344145.1">
    <property type="nucleotide sequence ID" value="XM_058484995.1"/>
</dbReference>
<sequence>MLAIKFSVLALVIAAILDVVTANDGSNPSGLLELPQGKTCTDIPNAECDKYAECEYDEVYNDCDWFDDEKYVQLHG</sequence>
<gene>
    <name evidence="2" type="ORF">O0I10_004946</name>
</gene>
<dbReference type="Proteomes" id="UP001234581">
    <property type="component" value="Unassembled WGS sequence"/>
</dbReference>
<proteinExistence type="predicted"/>
<organism evidence="2 3">
    <name type="scientific">Lichtheimia ornata</name>
    <dbReference type="NCBI Taxonomy" id="688661"/>
    <lineage>
        <taxon>Eukaryota</taxon>
        <taxon>Fungi</taxon>
        <taxon>Fungi incertae sedis</taxon>
        <taxon>Mucoromycota</taxon>
        <taxon>Mucoromycotina</taxon>
        <taxon>Mucoromycetes</taxon>
        <taxon>Mucorales</taxon>
        <taxon>Lichtheimiaceae</taxon>
        <taxon>Lichtheimia</taxon>
    </lineage>
</organism>
<dbReference type="GeneID" id="83212359"/>
<comment type="caution">
    <text evidence="2">The sequence shown here is derived from an EMBL/GenBank/DDBJ whole genome shotgun (WGS) entry which is preliminary data.</text>
</comment>
<name>A0AAD7V569_9FUNG</name>